<name>A0A7Y9F283_9ACTN</name>
<dbReference type="Proteomes" id="UP000516957">
    <property type="component" value="Unassembled WGS sequence"/>
</dbReference>
<feature type="transmembrane region" description="Helical" evidence="1">
    <location>
        <begin position="35"/>
        <end position="52"/>
    </location>
</feature>
<evidence type="ECO:0000313" key="2">
    <source>
        <dbReference type="EMBL" id="NYD57395.1"/>
    </source>
</evidence>
<feature type="transmembrane region" description="Helical" evidence="1">
    <location>
        <begin position="92"/>
        <end position="109"/>
    </location>
</feature>
<dbReference type="RefSeq" id="WP_179615164.1">
    <property type="nucleotide sequence ID" value="NZ_CP059163.1"/>
</dbReference>
<protein>
    <submittedName>
        <fullName evidence="2">Putative membrane protein</fullName>
    </submittedName>
</protein>
<gene>
    <name evidence="2" type="ORF">BKA08_001633</name>
</gene>
<keyword evidence="3" id="KW-1185">Reference proteome</keyword>
<proteinExistence type="predicted"/>
<keyword evidence="1" id="KW-1133">Transmembrane helix</keyword>
<feature type="transmembrane region" description="Helical" evidence="1">
    <location>
        <begin position="64"/>
        <end position="80"/>
    </location>
</feature>
<keyword evidence="1" id="KW-0472">Membrane</keyword>
<comment type="caution">
    <text evidence="2">The sequence shown here is derived from an EMBL/GenBank/DDBJ whole genome shotgun (WGS) entry which is preliminary data.</text>
</comment>
<dbReference type="EMBL" id="JACCBE010000001">
    <property type="protein sequence ID" value="NYD57395.1"/>
    <property type="molecule type" value="Genomic_DNA"/>
</dbReference>
<dbReference type="AlphaFoldDB" id="A0A7Y9F283"/>
<evidence type="ECO:0000313" key="3">
    <source>
        <dbReference type="Proteomes" id="UP000516957"/>
    </source>
</evidence>
<sequence>MSDAVLRKQVTRGPVLVLASVAALLWAWWGLVPTPLLLLLPVVLLAVGAGWGRLLPLHPRRHTWAPLVVALSTPLTAAALVRATPPGAERELAGACAALSVVLGAMIVVKARRLRRFRDSIRPWSREPRTKVVVVTE</sequence>
<evidence type="ECO:0000256" key="1">
    <source>
        <dbReference type="SAM" id="Phobius"/>
    </source>
</evidence>
<organism evidence="2 3">
    <name type="scientific">Nocardioides marinisabuli</name>
    <dbReference type="NCBI Taxonomy" id="419476"/>
    <lineage>
        <taxon>Bacteria</taxon>
        <taxon>Bacillati</taxon>
        <taxon>Actinomycetota</taxon>
        <taxon>Actinomycetes</taxon>
        <taxon>Propionibacteriales</taxon>
        <taxon>Nocardioidaceae</taxon>
        <taxon>Nocardioides</taxon>
    </lineage>
</organism>
<reference evidence="2 3" key="1">
    <citation type="submission" date="2020-07" db="EMBL/GenBank/DDBJ databases">
        <title>Sequencing the genomes of 1000 actinobacteria strains.</title>
        <authorList>
            <person name="Klenk H.-P."/>
        </authorList>
    </citation>
    <scope>NUCLEOTIDE SEQUENCE [LARGE SCALE GENOMIC DNA]</scope>
    <source>
        <strain evidence="2 3">DSM 18965</strain>
    </source>
</reference>
<accession>A0A7Y9F283</accession>
<feature type="transmembrane region" description="Helical" evidence="1">
    <location>
        <begin position="12"/>
        <end position="29"/>
    </location>
</feature>
<keyword evidence="1" id="KW-0812">Transmembrane</keyword>